<keyword evidence="3" id="KW-1185">Reference proteome</keyword>
<dbReference type="PANTHER" id="PTHR41309:SF2">
    <property type="entry name" value="MEMBRANE PROTEIN"/>
    <property type="match status" value="1"/>
</dbReference>
<feature type="transmembrane region" description="Helical" evidence="1">
    <location>
        <begin position="12"/>
        <end position="30"/>
    </location>
</feature>
<keyword evidence="1" id="KW-0472">Membrane</keyword>
<keyword evidence="1" id="KW-1133">Transmembrane helix</keyword>
<dbReference type="Proteomes" id="UP001291930">
    <property type="component" value="Unassembled WGS sequence"/>
</dbReference>
<feature type="transmembrane region" description="Helical" evidence="1">
    <location>
        <begin position="36"/>
        <end position="55"/>
    </location>
</feature>
<gene>
    <name evidence="2" type="ORF">U2I54_10430</name>
</gene>
<accession>A0ABU5JVQ7</accession>
<dbReference type="RefSeq" id="WP_374217603.1">
    <property type="nucleotide sequence ID" value="NZ_JAXOVW010000017.1"/>
</dbReference>
<evidence type="ECO:0000313" key="3">
    <source>
        <dbReference type="Proteomes" id="UP001291930"/>
    </source>
</evidence>
<evidence type="ECO:0000313" key="2">
    <source>
        <dbReference type="EMBL" id="MDZ5607495.1"/>
    </source>
</evidence>
<dbReference type="Pfam" id="PF13346">
    <property type="entry name" value="ABC2_membrane_5"/>
    <property type="match status" value="1"/>
</dbReference>
<organism evidence="2 3">
    <name type="scientific">Bacillus bingmayongensis</name>
    <dbReference type="NCBI Taxonomy" id="1150157"/>
    <lineage>
        <taxon>Bacteria</taxon>
        <taxon>Bacillati</taxon>
        <taxon>Bacillota</taxon>
        <taxon>Bacilli</taxon>
        <taxon>Bacillales</taxon>
        <taxon>Bacillaceae</taxon>
        <taxon>Bacillus</taxon>
    </lineage>
</organism>
<keyword evidence="1" id="KW-0812">Transmembrane</keyword>
<feature type="transmembrane region" description="Helical" evidence="1">
    <location>
        <begin position="112"/>
        <end position="135"/>
    </location>
</feature>
<dbReference type="EMBL" id="JAXOVW010000017">
    <property type="protein sequence ID" value="MDZ5607495.1"/>
    <property type="molecule type" value="Genomic_DNA"/>
</dbReference>
<feature type="transmembrane region" description="Helical" evidence="1">
    <location>
        <begin position="142"/>
        <end position="159"/>
    </location>
</feature>
<sequence>MRQLILKDFVVQWKFLIWYLLYPLLLFVISKDSRSVFTAIIIIIPILAVMTTFYNDEKNGSEKILNSLPVTRKQIVLSKYVFIFLILIMSVIVSSSLVSIEFGLQGINFIKSMVVSSIGIVIIYLSFAIPIHFIFGYRKGRFITFIILLVPVLIGELFFKVNIEKTILQSSVLLSICAICLLFISILVCTKLYEQRDL</sequence>
<dbReference type="PANTHER" id="PTHR41309">
    <property type="entry name" value="MEMBRANE PROTEIN-RELATED"/>
    <property type="match status" value="1"/>
</dbReference>
<reference evidence="3" key="1">
    <citation type="submission" date="2023-11" db="EMBL/GenBank/DDBJ databases">
        <title>Genome Sequence of Bacillus pseudomycoides stain BUPM19.</title>
        <authorList>
            <person name="Farhat A."/>
        </authorList>
    </citation>
    <scope>NUCLEOTIDE SEQUENCE [LARGE SCALE GENOMIC DNA]</scope>
    <source>
        <strain evidence="3">BUPM19</strain>
    </source>
</reference>
<feature type="transmembrane region" description="Helical" evidence="1">
    <location>
        <begin position="76"/>
        <end position="100"/>
    </location>
</feature>
<protein>
    <submittedName>
        <fullName evidence="2">ABC-2 transporter permease</fullName>
    </submittedName>
</protein>
<name>A0ABU5JVQ7_9BACI</name>
<feature type="transmembrane region" description="Helical" evidence="1">
    <location>
        <begin position="171"/>
        <end position="193"/>
    </location>
</feature>
<dbReference type="InterPro" id="IPR025699">
    <property type="entry name" value="ABC2_memb-like"/>
</dbReference>
<proteinExistence type="predicted"/>
<evidence type="ECO:0000256" key="1">
    <source>
        <dbReference type="SAM" id="Phobius"/>
    </source>
</evidence>
<comment type="caution">
    <text evidence="2">The sequence shown here is derived from an EMBL/GenBank/DDBJ whole genome shotgun (WGS) entry which is preliminary data.</text>
</comment>